<evidence type="ECO:0000313" key="3">
    <source>
        <dbReference type="EMBL" id="GMM60701.1"/>
    </source>
</evidence>
<comment type="subunit">
    <text evidence="1">Component of the lipopolysaccharide transport and assembly complex.</text>
</comment>
<sequence length="805" mass="89177">MSLARRHSATSLPRYRSLSARRLLLGAARCGLLPGTFMRHSLLGGICASGVVSLAAPALAAPPRTTVPEIAPTARPSRAQAPGPVTIAPDGTPTEVEAAPTDEIHFEADKVDYANDSDVVTAHGNVILRRAGQTVRSDVVTWNRKTGQIEATGNIRSVDESGNILYTDKVELTDELKTGAMEDLLVVLREGGRLAARQASRDASGNLTMHDAAFSGCTIQDEEGCPKRPSWEITAVKVTWNQVTKKVRYSGATLRVFGIPLLPLPGLEHTSDFRAETGLLIPNIRSNASNGVEFAEPFYWRIAPNKDLTVTGHVFTGALPMISGTYRELTGIGPFQITGYLTRSSAIPVYTKVDAGSGVGTNQFRGYLEANGRFQFNENWSLSIYGRYVSDRTFLRRYDITREDRLRSSINLERIGDNSYFSLAGWHVQTLRVGDKQGQVPLALPALDWRYRVATPGIGGHLEFQVNTLAITRTDGQDTQRAFARAQWDLRKVTPMGQEITFTGLLRGDLYHSDGNAATTTDLYRGQSGWQARGIATAAIDVKWPLVGALLGGTQVITPHVQLVATPHLRNITIPNEDSRAVDLDDSNLFSLNRFNGYDRVEDGVRVTYGFDWSLIRPRWKITSTVGQSYRMSSEQTLLPDGTGLSNRLSDIVGRTDIRYRDIIQLTHRFRLDKNSFKLRRNEIDATLGNHRTYLEVGYMRLNRDMPVTFEDLRDREELRAAARIGFARYFSIFGSSVVNLTRKTDDPVYGSDGFQMLRHRLGLAYTDDCLDLSITWKRDYVTTGDATAGNSFLFSIALRGLGTR</sequence>
<proteinExistence type="inferred from homology"/>
<dbReference type="PANTHER" id="PTHR30189:SF1">
    <property type="entry name" value="LPS-ASSEMBLY PROTEIN LPTD"/>
    <property type="match status" value="1"/>
</dbReference>
<evidence type="ECO:0000256" key="1">
    <source>
        <dbReference type="HAMAP-Rule" id="MF_01411"/>
    </source>
</evidence>
<reference evidence="3 4" key="1">
    <citation type="submission" date="2023-06" db="EMBL/GenBank/DDBJ databases">
        <title>Draft genome sequence of Novosphingobium sp. strain IK01.</title>
        <authorList>
            <person name="Hatamoto M."/>
            <person name="Ikarashi T."/>
            <person name="Yamaguchi T."/>
        </authorList>
    </citation>
    <scope>NUCLEOTIDE SEQUENCE [LARGE SCALE GENOMIC DNA]</scope>
    <source>
        <strain evidence="3 4">IK01</strain>
    </source>
</reference>
<dbReference type="HAMAP" id="MF_01411">
    <property type="entry name" value="LPS_assembly_LptD"/>
    <property type="match status" value="1"/>
</dbReference>
<comment type="caution">
    <text evidence="3">The sequence shown here is derived from an EMBL/GenBank/DDBJ whole genome shotgun (WGS) entry which is preliminary data.</text>
</comment>
<comment type="caution">
    <text evidence="1">Lacks conserved residue(s) required for the propagation of feature annotation.</text>
</comment>
<organism evidence="3 4">
    <name type="scientific">Novosphingobium pituita</name>
    <dbReference type="NCBI Taxonomy" id="3056842"/>
    <lineage>
        <taxon>Bacteria</taxon>
        <taxon>Pseudomonadati</taxon>
        <taxon>Pseudomonadota</taxon>
        <taxon>Alphaproteobacteria</taxon>
        <taxon>Sphingomonadales</taxon>
        <taxon>Sphingomonadaceae</taxon>
        <taxon>Novosphingobium</taxon>
    </lineage>
</organism>
<evidence type="ECO:0000313" key="4">
    <source>
        <dbReference type="Proteomes" id="UP001187221"/>
    </source>
</evidence>
<dbReference type="Pfam" id="PF04453">
    <property type="entry name" value="LptD"/>
    <property type="match status" value="1"/>
</dbReference>
<dbReference type="InterPro" id="IPR050218">
    <property type="entry name" value="LptD"/>
</dbReference>
<name>A0ABQ6P9B7_9SPHN</name>
<dbReference type="EMBL" id="BTFW01000001">
    <property type="protein sequence ID" value="GMM60701.1"/>
    <property type="molecule type" value="Genomic_DNA"/>
</dbReference>
<dbReference type="PANTHER" id="PTHR30189">
    <property type="entry name" value="LPS-ASSEMBLY PROTEIN"/>
    <property type="match status" value="1"/>
</dbReference>
<keyword evidence="1" id="KW-0472">Membrane</keyword>
<dbReference type="Proteomes" id="UP001187221">
    <property type="component" value="Unassembled WGS sequence"/>
</dbReference>
<feature type="domain" description="LptD C-terminal" evidence="2">
    <location>
        <begin position="364"/>
        <end position="706"/>
    </location>
</feature>
<gene>
    <name evidence="1" type="primary">lptD</name>
    <name evidence="3" type="ORF">NUTIK01_14780</name>
</gene>
<evidence type="ECO:0000259" key="2">
    <source>
        <dbReference type="Pfam" id="PF04453"/>
    </source>
</evidence>
<accession>A0ABQ6P9B7</accession>
<keyword evidence="1" id="KW-0998">Cell outer membrane</keyword>
<comment type="function">
    <text evidence="1">Involved in the assembly of lipopolysaccharide (LPS) at the surface of the outer membrane.</text>
</comment>
<keyword evidence="4" id="KW-1185">Reference proteome</keyword>
<keyword evidence="1" id="KW-0732">Signal</keyword>
<dbReference type="Gene3D" id="2.60.450.10">
    <property type="entry name" value="Lipopolysaccharide (LPS) transport protein A like domain"/>
    <property type="match status" value="1"/>
</dbReference>
<dbReference type="InterPro" id="IPR020889">
    <property type="entry name" value="LipoPS_assembly_LptD"/>
</dbReference>
<comment type="similarity">
    <text evidence="1">Belongs to the LptD family.</text>
</comment>
<comment type="subcellular location">
    <subcellularLocation>
        <location evidence="1">Cell outer membrane</location>
    </subcellularLocation>
</comment>
<protein>
    <recommendedName>
        <fullName evidence="1">LPS-assembly protein LptD</fullName>
    </recommendedName>
</protein>
<dbReference type="InterPro" id="IPR007543">
    <property type="entry name" value="LptD_C"/>
</dbReference>